<gene>
    <name evidence="2" type="ORF">JYZ213_LOCUS42225</name>
</gene>
<evidence type="ECO:0000256" key="1">
    <source>
        <dbReference type="ARBA" id="ARBA00010617"/>
    </source>
</evidence>
<dbReference type="GO" id="GO:0020037">
    <property type="term" value="F:heme binding"/>
    <property type="evidence" value="ECO:0007669"/>
    <property type="project" value="InterPro"/>
</dbReference>
<name>A0A815RMG7_9BILA</name>
<comment type="caution">
    <text evidence="2">The sequence shown here is derived from an EMBL/GenBank/DDBJ whole genome shotgun (WGS) entry which is preliminary data.</text>
</comment>
<dbReference type="Proteomes" id="UP000663845">
    <property type="component" value="Unassembled WGS sequence"/>
</dbReference>
<dbReference type="InterPro" id="IPR039983">
    <property type="entry name" value="CYP46A1"/>
</dbReference>
<organism evidence="2 3">
    <name type="scientific">Adineta steineri</name>
    <dbReference type="NCBI Taxonomy" id="433720"/>
    <lineage>
        <taxon>Eukaryota</taxon>
        <taxon>Metazoa</taxon>
        <taxon>Spiralia</taxon>
        <taxon>Gnathifera</taxon>
        <taxon>Rotifera</taxon>
        <taxon>Eurotatoria</taxon>
        <taxon>Bdelloidea</taxon>
        <taxon>Adinetida</taxon>
        <taxon>Adinetidae</taxon>
        <taxon>Adineta</taxon>
    </lineage>
</organism>
<evidence type="ECO:0000313" key="2">
    <source>
        <dbReference type="EMBL" id="CAF1478407.1"/>
    </source>
</evidence>
<comment type="similarity">
    <text evidence="1">Belongs to the cytochrome P450 family.</text>
</comment>
<dbReference type="GO" id="GO:0033781">
    <property type="term" value="F:cholesterol 24-hydroxylase activity"/>
    <property type="evidence" value="ECO:0007669"/>
    <property type="project" value="InterPro"/>
</dbReference>
<dbReference type="PANTHER" id="PTHR24293:SF0">
    <property type="entry name" value="CYP46A1 PROTEIN-RELATED"/>
    <property type="match status" value="1"/>
</dbReference>
<evidence type="ECO:0008006" key="4">
    <source>
        <dbReference type="Google" id="ProtNLM"/>
    </source>
</evidence>
<dbReference type="GO" id="GO:0005506">
    <property type="term" value="F:iron ion binding"/>
    <property type="evidence" value="ECO:0007669"/>
    <property type="project" value="InterPro"/>
</dbReference>
<dbReference type="AlphaFoldDB" id="A0A815RMG7"/>
<dbReference type="SUPFAM" id="SSF48264">
    <property type="entry name" value="Cytochrome P450"/>
    <property type="match status" value="1"/>
</dbReference>
<sequence length="110" mass="12245">MLAMLVQQCSFKLIPEQKIIPQVKITSGTKYSLLANITKLHSFAYLPSAAGSRNCIGQNFFALLEAKIMLAMLVQQCSFKLIPEQKIIPEVKITSGTKYSLLGNITKRQI</sequence>
<reference evidence="2" key="1">
    <citation type="submission" date="2021-02" db="EMBL/GenBank/DDBJ databases">
        <authorList>
            <person name="Nowell W R."/>
        </authorList>
    </citation>
    <scope>NUCLEOTIDE SEQUENCE</scope>
</reference>
<dbReference type="GO" id="GO:0006707">
    <property type="term" value="P:cholesterol catabolic process"/>
    <property type="evidence" value="ECO:0007669"/>
    <property type="project" value="InterPro"/>
</dbReference>
<dbReference type="Gene3D" id="1.10.630.10">
    <property type="entry name" value="Cytochrome P450"/>
    <property type="match status" value="1"/>
</dbReference>
<dbReference type="InterPro" id="IPR001128">
    <property type="entry name" value="Cyt_P450"/>
</dbReference>
<accession>A0A815RMG7</accession>
<dbReference type="Pfam" id="PF00067">
    <property type="entry name" value="p450"/>
    <property type="match status" value="1"/>
</dbReference>
<dbReference type="InterPro" id="IPR036396">
    <property type="entry name" value="Cyt_P450_sf"/>
</dbReference>
<dbReference type="EMBL" id="CAJNOG010001899">
    <property type="protein sequence ID" value="CAF1478407.1"/>
    <property type="molecule type" value="Genomic_DNA"/>
</dbReference>
<protein>
    <recommendedName>
        <fullName evidence="4">Cytochrome P450</fullName>
    </recommendedName>
</protein>
<proteinExistence type="inferred from homology"/>
<evidence type="ECO:0000313" key="3">
    <source>
        <dbReference type="Proteomes" id="UP000663845"/>
    </source>
</evidence>
<dbReference type="PANTHER" id="PTHR24293">
    <property type="entry name" value="CYTOCHROME P450 FAMILY 46 SUBFAMILY A"/>
    <property type="match status" value="1"/>
</dbReference>